<organism evidence="1">
    <name type="scientific">Streptomyces anulatus</name>
    <name type="common">Streptomyces chrysomallus</name>
    <dbReference type="NCBI Taxonomy" id="1892"/>
    <lineage>
        <taxon>Bacteria</taxon>
        <taxon>Bacillati</taxon>
        <taxon>Actinomycetota</taxon>
        <taxon>Actinomycetes</taxon>
        <taxon>Kitasatosporales</taxon>
        <taxon>Streptomycetaceae</taxon>
        <taxon>Streptomyces</taxon>
    </lineage>
</organism>
<reference evidence="1" key="1">
    <citation type="submission" date="2020-01" db="EMBL/GenBank/DDBJ databases">
        <title>Insect and environment-associated Actinomycetes.</title>
        <authorList>
            <person name="Currrie C."/>
            <person name="Chevrette M."/>
            <person name="Carlson C."/>
            <person name="Stubbendieck R."/>
            <person name="Wendt-Pienkowski E."/>
        </authorList>
    </citation>
    <scope>NUCLEOTIDE SEQUENCE</scope>
    <source>
        <strain evidence="1">SID505</strain>
    </source>
</reference>
<sequence length="122" mass="13709">MRVRVNTINISDPKILQGITALSDGHEYVVLEISARLKMGTSFRVEFIEGGLRQSALFDTRSFTVTSHSLSPTWQYFQLDSGSFSLCPESWNAPGFWEAYYDGDPRAIAVYEDERAAILAHS</sequence>
<dbReference type="AlphaFoldDB" id="A0A6G3T3Y8"/>
<gene>
    <name evidence="1" type="ORF">G3I43_34965</name>
</gene>
<evidence type="ECO:0000313" key="1">
    <source>
        <dbReference type="EMBL" id="NEB89318.1"/>
    </source>
</evidence>
<name>A0A6G3T3Y8_STRAQ</name>
<comment type="caution">
    <text evidence="1">The sequence shown here is derived from an EMBL/GenBank/DDBJ whole genome shotgun (WGS) entry which is preliminary data.</text>
</comment>
<dbReference type="RefSeq" id="WP_164261023.1">
    <property type="nucleotide sequence ID" value="NZ_JAAGMK010000979.1"/>
</dbReference>
<protein>
    <submittedName>
        <fullName evidence="1">Uncharacterized protein</fullName>
    </submittedName>
</protein>
<proteinExistence type="predicted"/>
<accession>A0A6G3T3Y8</accession>
<dbReference type="EMBL" id="JAAGMK010000979">
    <property type="protein sequence ID" value="NEB89318.1"/>
    <property type="molecule type" value="Genomic_DNA"/>
</dbReference>